<name>A0A0P9TY57_PSEA0</name>
<dbReference type="AlphaFoldDB" id="A0A0P9TY57"/>
<evidence type="ECO:0000313" key="1">
    <source>
        <dbReference type="EMBL" id="KPX76969.1"/>
    </source>
</evidence>
<dbReference type="EMBL" id="LJQO01000139">
    <property type="protein sequence ID" value="KPX76969.1"/>
    <property type="molecule type" value="Genomic_DNA"/>
</dbReference>
<dbReference type="Proteomes" id="UP000050469">
    <property type="component" value="Unassembled WGS sequence"/>
</dbReference>
<protein>
    <submittedName>
        <fullName evidence="1">Putative exclusion-determining protein</fullName>
    </submittedName>
</protein>
<evidence type="ECO:0000313" key="2">
    <source>
        <dbReference type="Proteomes" id="UP000050469"/>
    </source>
</evidence>
<reference evidence="1 2" key="1">
    <citation type="submission" date="2015-09" db="EMBL/GenBank/DDBJ databases">
        <title>Genome announcement of multiple Pseudomonas syringae strains.</title>
        <authorList>
            <person name="Thakur S."/>
            <person name="Wang P.W."/>
            <person name="Gong Y."/>
            <person name="Weir B.S."/>
            <person name="Guttman D.S."/>
        </authorList>
    </citation>
    <scope>NUCLEOTIDE SEQUENCE [LARGE SCALE GENOMIC DNA]</scope>
    <source>
        <strain evidence="1 2">ICMP7840</strain>
    </source>
</reference>
<accession>A0A0P9TY57</accession>
<sequence length="147" mass="16115">MDIDHLLPNVSGQVERFTHVLLLDRGQCAVALESHKVVFQQLQILAGHEGIEGRNNVFGQLPVLGIDRPGDVRQTQIACLLVFVLASIDCIGKAVCRLACHITWEAVLCCHLDGFVVAEVQHFDRGIVLGVTNERCRFSGAGKCLDQ</sequence>
<proteinExistence type="predicted"/>
<gene>
    <name evidence="1" type="ORF">ALO53_200028</name>
</gene>
<organism evidence="1 2">
    <name type="scientific">Pseudomonas amygdali pv. photiniae</name>
    <dbReference type="NCBI Taxonomy" id="251724"/>
    <lineage>
        <taxon>Bacteria</taxon>
        <taxon>Pseudomonadati</taxon>
        <taxon>Pseudomonadota</taxon>
        <taxon>Gammaproteobacteria</taxon>
        <taxon>Pseudomonadales</taxon>
        <taxon>Pseudomonadaceae</taxon>
        <taxon>Pseudomonas</taxon>
        <taxon>Pseudomonas amygdali</taxon>
    </lineage>
</organism>
<comment type="caution">
    <text evidence="1">The sequence shown here is derived from an EMBL/GenBank/DDBJ whole genome shotgun (WGS) entry which is preliminary data.</text>
</comment>